<feature type="transmembrane region" description="Helical" evidence="9">
    <location>
        <begin position="230"/>
        <end position="251"/>
    </location>
</feature>
<dbReference type="EMBL" id="JBBNFP010000010">
    <property type="protein sequence ID" value="MEQ2486303.1"/>
    <property type="molecule type" value="Genomic_DNA"/>
</dbReference>
<evidence type="ECO:0000313" key="12">
    <source>
        <dbReference type="Proteomes" id="UP001487296"/>
    </source>
</evidence>
<keyword evidence="2 8" id="KW-0813">Transport</keyword>
<keyword evidence="4 9" id="KW-0812">Transmembrane</keyword>
<comment type="caution">
    <text evidence="11">The sequence shown here is derived from an EMBL/GenBank/DDBJ whole genome shotgun (WGS) entry which is preliminary data.</text>
</comment>
<evidence type="ECO:0000256" key="6">
    <source>
        <dbReference type="ARBA" id="ARBA00022989"/>
    </source>
</evidence>
<feature type="transmembrane region" description="Helical" evidence="9">
    <location>
        <begin position="71"/>
        <end position="92"/>
    </location>
</feature>
<protein>
    <submittedName>
        <fullName evidence="11">MotA/TolQ/ExbB proton channel family protein</fullName>
    </submittedName>
</protein>
<gene>
    <name evidence="11" type="ORF">AAAT34_04435</name>
</gene>
<keyword evidence="6 9" id="KW-1133">Transmembrane helix</keyword>
<proteinExistence type="inferred from homology"/>
<feature type="transmembrane region" description="Helical" evidence="9">
    <location>
        <begin position="185"/>
        <end position="210"/>
    </location>
</feature>
<reference evidence="11 12" key="1">
    <citation type="submission" date="2024-04" db="EMBL/GenBank/DDBJ databases">
        <title>Human intestinal bacterial collection.</title>
        <authorList>
            <person name="Pauvert C."/>
            <person name="Hitch T.C.A."/>
            <person name="Clavel T."/>
        </authorList>
    </citation>
    <scope>NUCLEOTIDE SEQUENCE [LARGE SCALE GENOMIC DNA]</scope>
    <source>
        <strain evidence="11 12">CLA-AA-H145</strain>
    </source>
</reference>
<comment type="subcellular location">
    <subcellularLocation>
        <location evidence="1">Cell membrane</location>
        <topology evidence="1">Multi-pass membrane protein</topology>
    </subcellularLocation>
    <subcellularLocation>
        <location evidence="8">Membrane</location>
        <topology evidence="8">Multi-pass membrane protein</topology>
    </subcellularLocation>
</comment>
<evidence type="ECO:0000256" key="3">
    <source>
        <dbReference type="ARBA" id="ARBA00022475"/>
    </source>
</evidence>
<evidence type="ECO:0000256" key="2">
    <source>
        <dbReference type="ARBA" id="ARBA00022448"/>
    </source>
</evidence>
<keyword evidence="3" id="KW-1003">Cell membrane</keyword>
<dbReference type="Pfam" id="PF01618">
    <property type="entry name" value="MotA_ExbB"/>
    <property type="match status" value="1"/>
</dbReference>
<keyword evidence="12" id="KW-1185">Reference proteome</keyword>
<evidence type="ECO:0000256" key="9">
    <source>
        <dbReference type="SAM" id="Phobius"/>
    </source>
</evidence>
<evidence type="ECO:0000256" key="4">
    <source>
        <dbReference type="ARBA" id="ARBA00022692"/>
    </source>
</evidence>
<evidence type="ECO:0000256" key="1">
    <source>
        <dbReference type="ARBA" id="ARBA00004651"/>
    </source>
</evidence>
<organism evidence="11 12">
    <name type="scientific">Hallella faecis</name>
    <dbReference type="NCBI Taxonomy" id="2841596"/>
    <lineage>
        <taxon>Bacteria</taxon>
        <taxon>Pseudomonadati</taxon>
        <taxon>Bacteroidota</taxon>
        <taxon>Bacteroidia</taxon>
        <taxon>Bacteroidales</taxon>
        <taxon>Prevotellaceae</taxon>
        <taxon>Hallella</taxon>
    </lineage>
</organism>
<keyword evidence="7 9" id="KW-0472">Membrane</keyword>
<name>A0ABV1FPK6_9BACT</name>
<sequence length="281" mass="29699">MATTQKAAAPKAAKKSEGFTGIRGAFWIIVVCFVAAICIFNFVLGDGANFQGGDNANAPVNMLGTIFKGGYVVPIIHTLLLTVLCLAVERYLALKTAFGKQPLTKFVQNIKAALKANDFAKAEDLCNKMKGSVANVVLASLRAYKDMESGANVSLKKSQKVAKIQQAHEEATQLEMPTLQMNLPIIATIVTLGTLTGLLGTVTGMIRSFQALAAGGGGDSLALSTGISEALINTAFGIATSWCAVIAYNFFTNKIDKLTYALDEVGYSIAQTYEASHADEA</sequence>
<comment type="similarity">
    <text evidence="8">Belongs to the exbB/tolQ family.</text>
</comment>
<dbReference type="RefSeq" id="WP_215759376.1">
    <property type="nucleotide sequence ID" value="NZ_JAHKBE010000010.1"/>
</dbReference>
<keyword evidence="5 8" id="KW-0653">Protein transport</keyword>
<dbReference type="PANTHER" id="PTHR30625">
    <property type="entry name" value="PROTEIN TOLQ"/>
    <property type="match status" value="1"/>
</dbReference>
<evidence type="ECO:0000313" key="11">
    <source>
        <dbReference type="EMBL" id="MEQ2486303.1"/>
    </source>
</evidence>
<evidence type="ECO:0000256" key="8">
    <source>
        <dbReference type="RuleBase" id="RU004057"/>
    </source>
</evidence>
<dbReference type="Proteomes" id="UP001487296">
    <property type="component" value="Unassembled WGS sequence"/>
</dbReference>
<feature type="domain" description="MotA/TolQ/ExbB proton channel" evidence="10">
    <location>
        <begin position="154"/>
        <end position="262"/>
    </location>
</feature>
<accession>A0ABV1FPK6</accession>
<evidence type="ECO:0000256" key="5">
    <source>
        <dbReference type="ARBA" id="ARBA00022927"/>
    </source>
</evidence>
<dbReference type="InterPro" id="IPR050790">
    <property type="entry name" value="ExbB/TolQ_transport"/>
</dbReference>
<dbReference type="PANTHER" id="PTHR30625:SF15">
    <property type="entry name" value="BIOPOLYMER TRANSPORT PROTEIN EXBB"/>
    <property type="match status" value="1"/>
</dbReference>
<evidence type="ECO:0000259" key="10">
    <source>
        <dbReference type="Pfam" id="PF01618"/>
    </source>
</evidence>
<dbReference type="InterPro" id="IPR002898">
    <property type="entry name" value="MotA_ExbB_proton_chnl"/>
</dbReference>
<feature type="transmembrane region" description="Helical" evidence="9">
    <location>
        <begin position="24"/>
        <end position="44"/>
    </location>
</feature>
<evidence type="ECO:0000256" key="7">
    <source>
        <dbReference type="ARBA" id="ARBA00023136"/>
    </source>
</evidence>